<dbReference type="PANTHER" id="PTHR30562">
    <property type="entry name" value="UVRC/OXIDOREDUCTASE"/>
    <property type="match status" value="1"/>
</dbReference>
<dbReference type="GO" id="GO:0004518">
    <property type="term" value="F:nuclease activity"/>
    <property type="evidence" value="ECO:0007669"/>
    <property type="project" value="UniProtKB-KW"/>
</dbReference>
<evidence type="ECO:0000256" key="2">
    <source>
        <dbReference type="ARBA" id="ARBA00022763"/>
    </source>
</evidence>
<dbReference type="SUPFAM" id="SSF82771">
    <property type="entry name" value="GIY-YIG endonuclease"/>
    <property type="match status" value="1"/>
</dbReference>
<dbReference type="EMBL" id="BARU01008764">
    <property type="protein sequence ID" value="GAH44896.1"/>
    <property type="molecule type" value="Genomic_DNA"/>
</dbReference>
<dbReference type="AlphaFoldDB" id="X1FGW7"/>
<evidence type="ECO:0000313" key="7">
    <source>
        <dbReference type="EMBL" id="GAH44896.1"/>
    </source>
</evidence>
<dbReference type="FunFam" id="3.40.1440.10:FF:000001">
    <property type="entry name" value="UvrABC system protein C"/>
    <property type="match status" value="1"/>
</dbReference>
<dbReference type="Pfam" id="PF01541">
    <property type="entry name" value="GIY-YIG"/>
    <property type="match status" value="1"/>
</dbReference>
<proteinExistence type="predicted"/>
<evidence type="ECO:0000256" key="5">
    <source>
        <dbReference type="ARBA" id="ARBA00023204"/>
    </source>
</evidence>
<dbReference type="InterPro" id="IPR047296">
    <property type="entry name" value="GIY-YIG_UvrC_Cho"/>
</dbReference>
<keyword evidence="4" id="KW-0267">Excision nuclease</keyword>
<dbReference type="SMART" id="SM00465">
    <property type="entry name" value="GIYc"/>
    <property type="match status" value="1"/>
</dbReference>
<reference evidence="7" key="1">
    <citation type="journal article" date="2014" name="Front. Microbiol.">
        <title>High frequency of phylogenetically diverse reductive dehalogenase-homologous genes in deep subseafloor sedimentary metagenomes.</title>
        <authorList>
            <person name="Kawai M."/>
            <person name="Futagami T."/>
            <person name="Toyoda A."/>
            <person name="Takaki Y."/>
            <person name="Nishi S."/>
            <person name="Hori S."/>
            <person name="Arai W."/>
            <person name="Tsubouchi T."/>
            <person name="Morono Y."/>
            <person name="Uchiyama I."/>
            <person name="Ito T."/>
            <person name="Fujiyama A."/>
            <person name="Inagaki F."/>
            <person name="Takami H."/>
        </authorList>
    </citation>
    <scope>NUCLEOTIDE SEQUENCE</scope>
    <source>
        <strain evidence="7">Expedition CK06-06</strain>
    </source>
</reference>
<name>X1FGW7_9ZZZZ</name>
<protein>
    <recommendedName>
        <fullName evidence="6">GIY-YIG domain-containing protein</fullName>
    </recommendedName>
</protein>
<comment type="caution">
    <text evidence="7">The sequence shown here is derived from an EMBL/GenBank/DDBJ whole genome shotgun (WGS) entry which is preliminary data.</text>
</comment>
<organism evidence="7">
    <name type="scientific">marine sediment metagenome</name>
    <dbReference type="NCBI Taxonomy" id="412755"/>
    <lineage>
        <taxon>unclassified sequences</taxon>
        <taxon>metagenomes</taxon>
        <taxon>ecological metagenomes</taxon>
    </lineage>
</organism>
<evidence type="ECO:0000256" key="4">
    <source>
        <dbReference type="ARBA" id="ARBA00022881"/>
    </source>
</evidence>
<keyword evidence="2" id="KW-0227">DNA damage</keyword>
<dbReference type="CDD" id="cd10434">
    <property type="entry name" value="GIY-YIG_UvrC_Cho"/>
    <property type="match status" value="1"/>
</dbReference>
<feature type="domain" description="GIY-YIG" evidence="6">
    <location>
        <begin position="12"/>
        <end position="86"/>
    </location>
</feature>
<gene>
    <name evidence="7" type="ORF">S03H2_17047</name>
</gene>
<keyword evidence="1" id="KW-0963">Cytoplasm</keyword>
<dbReference type="InterPro" id="IPR050066">
    <property type="entry name" value="UvrABC_protein_C"/>
</dbReference>
<dbReference type="Gene3D" id="3.40.1440.10">
    <property type="entry name" value="GIY-YIG endonuclease"/>
    <property type="match status" value="1"/>
</dbReference>
<feature type="non-terminal residue" evidence="7">
    <location>
        <position position="86"/>
    </location>
</feature>
<dbReference type="GO" id="GO:0006289">
    <property type="term" value="P:nucleotide-excision repair"/>
    <property type="evidence" value="ECO:0007669"/>
    <property type="project" value="InterPro"/>
</dbReference>
<dbReference type="InterPro" id="IPR000305">
    <property type="entry name" value="GIY-YIG_endonuc"/>
</dbReference>
<dbReference type="InterPro" id="IPR035901">
    <property type="entry name" value="GIY-YIG_endonuc_sf"/>
</dbReference>
<evidence type="ECO:0000256" key="3">
    <source>
        <dbReference type="ARBA" id="ARBA00022769"/>
    </source>
</evidence>
<keyword evidence="3" id="KW-0228">DNA excision</keyword>
<dbReference type="PANTHER" id="PTHR30562:SF1">
    <property type="entry name" value="UVRABC SYSTEM PROTEIN C"/>
    <property type="match status" value="1"/>
</dbReference>
<dbReference type="GO" id="GO:0009380">
    <property type="term" value="C:excinuclease repair complex"/>
    <property type="evidence" value="ECO:0007669"/>
    <property type="project" value="TreeGrafter"/>
</dbReference>
<dbReference type="PROSITE" id="PS50164">
    <property type="entry name" value="GIY_YIG"/>
    <property type="match status" value="1"/>
</dbReference>
<keyword evidence="5" id="KW-0234">DNA repair</keyword>
<sequence length="86" mass="9707">MDIKSKISKLPDTSGVYFFKDKRGKIIYVGKANSLKSRVSSYFSSSSQHSPKINKMIKEIENVEYIPTSSEIEALILESKMIKSNS</sequence>
<accession>X1FGW7</accession>
<evidence type="ECO:0000259" key="6">
    <source>
        <dbReference type="PROSITE" id="PS50164"/>
    </source>
</evidence>
<evidence type="ECO:0000256" key="1">
    <source>
        <dbReference type="ARBA" id="ARBA00022490"/>
    </source>
</evidence>